<dbReference type="EMBL" id="CP011269">
    <property type="protein sequence ID" value="ALI27024.1"/>
    <property type="molecule type" value="Genomic_DNA"/>
</dbReference>
<sequence>MTSFLFDFLEDALPEGPARREIHELNEHNVLMLDLRGPSRGEMVNLIADQFLSWVATNAVDPDALSEGYGKLVELAKKQQLRSRIAASGQ</sequence>
<dbReference type="AlphaFoldDB" id="A0A0N9XSY1"/>
<accession>A0A0N9XSY1</accession>
<dbReference type="PATRIC" id="fig|1766.6.peg.3179"/>
<evidence type="ECO:0000313" key="1">
    <source>
        <dbReference type="EMBL" id="ALI27024.1"/>
    </source>
</evidence>
<dbReference type="STRING" id="1766.XA26_31940"/>
<protein>
    <submittedName>
        <fullName evidence="1">Uncharacterized protein</fullName>
    </submittedName>
</protein>
<organism evidence="1 2">
    <name type="scientific">Mycolicibacterium fortuitum</name>
    <name type="common">Mycobacterium fortuitum</name>
    <dbReference type="NCBI Taxonomy" id="1766"/>
    <lineage>
        <taxon>Bacteria</taxon>
        <taxon>Bacillati</taxon>
        <taxon>Actinomycetota</taxon>
        <taxon>Actinomycetes</taxon>
        <taxon>Mycobacteriales</taxon>
        <taxon>Mycobacteriaceae</taxon>
        <taxon>Mycolicibacterium</taxon>
    </lineage>
</organism>
<name>A0A0N9XSY1_MYCFO</name>
<reference evidence="1 2" key="1">
    <citation type="journal article" date="2015" name="MBio">
        <title>Enzymatic Degradation of Phenazines Can Generate Energy and Protect Sensitive Organisms from Toxicity.</title>
        <authorList>
            <person name="Costa K.C."/>
            <person name="Bergkessel M."/>
            <person name="Saunders S."/>
            <person name="Korlach J."/>
            <person name="Newman D.K."/>
        </authorList>
    </citation>
    <scope>NUCLEOTIDE SEQUENCE [LARGE SCALE GENOMIC DNA]</scope>
    <source>
        <strain evidence="1 2">CT6</strain>
    </source>
</reference>
<dbReference type="RefSeq" id="WP_054602336.1">
    <property type="nucleotide sequence ID" value="NZ_CP011269.1"/>
</dbReference>
<gene>
    <name evidence="1" type="ORF">XA26_31940</name>
</gene>
<dbReference type="KEGG" id="mft:XA26_31940"/>
<keyword evidence="2" id="KW-1185">Reference proteome</keyword>
<proteinExistence type="predicted"/>
<dbReference type="Proteomes" id="UP000057134">
    <property type="component" value="Chromosome"/>
</dbReference>
<evidence type="ECO:0000313" key="2">
    <source>
        <dbReference type="Proteomes" id="UP000057134"/>
    </source>
</evidence>